<keyword evidence="1" id="KW-0805">Transcription regulation</keyword>
<organism evidence="6 7">
    <name type="scientific">Gordonia terrae</name>
    <dbReference type="NCBI Taxonomy" id="2055"/>
    <lineage>
        <taxon>Bacteria</taxon>
        <taxon>Bacillati</taxon>
        <taxon>Actinomycetota</taxon>
        <taxon>Actinomycetes</taxon>
        <taxon>Mycobacteriales</taxon>
        <taxon>Gordoniaceae</taxon>
        <taxon>Gordonia</taxon>
    </lineage>
</organism>
<name>A0AAD0K7J9_9ACTN</name>
<evidence type="ECO:0000256" key="4">
    <source>
        <dbReference type="PROSITE-ProRule" id="PRU00335"/>
    </source>
</evidence>
<dbReference type="EMBL" id="CP029604">
    <property type="protein sequence ID" value="AWO83293.1"/>
    <property type="molecule type" value="Genomic_DNA"/>
</dbReference>
<dbReference type="Pfam" id="PF00440">
    <property type="entry name" value="TetR_N"/>
    <property type="match status" value="1"/>
</dbReference>
<dbReference type="Gene3D" id="1.10.357.10">
    <property type="entry name" value="Tetracycline Repressor, domain 2"/>
    <property type="match status" value="1"/>
</dbReference>
<keyword evidence="2 4" id="KW-0238">DNA-binding</keyword>
<dbReference type="PANTHER" id="PTHR30055:SF234">
    <property type="entry name" value="HTH-TYPE TRANSCRIPTIONAL REGULATOR BETI"/>
    <property type="match status" value="1"/>
</dbReference>
<evidence type="ECO:0000313" key="7">
    <source>
        <dbReference type="Proteomes" id="UP000247118"/>
    </source>
</evidence>
<dbReference type="Gene3D" id="1.10.10.60">
    <property type="entry name" value="Homeodomain-like"/>
    <property type="match status" value="1"/>
</dbReference>
<evidence type="ECO:0000256" key="3">
    <source>
        <dbReference type="ARBA" id="ARBA00023163"/>
    </source>
</evidence>
<protein>
    <submittedName>
        <fullName evidence="6">TetR/AcrR family transcriptional regulator</fullName>
    </submittedName>
</protein>
<evidence type="ECO:0000256" key="1">
    <source>
        <dbReference type="ARBA" id="ARBA00023015"/>
    </source>
</evidence>
<accession>A0AAD0K7J9</accession>
<dbReference type="GO" id="GO:0003700">
    <property type="term" value="F:DNA-binding transcription factor activity"/>
    <property type="evidence" value="ECO:0007669"/>
    <property type="project" value="TreeGrafter"/>
</dbReference>
<dbReference type="SUPFAM" id="SSF46689">
    <property type="entry name" value="Homeodomain-like"/>
    <property type="match status" value="1"/>
</dbReference>
<gene>
    <name evidence="6" type="ORF">DLJ61_06895</name>
</gene>
<dbReference type="AlphaFoldDB" id="A0AAD0K7J9"/>
<dbReference type="PROSITE" id="PS50977">
    <property type="entry name" value="HTH_TETR_2"/>
    <property type="match status" value="1"/>
</dbReference>
<dbReference type="RefSeq" id="WP_004020192.1">
    <property type="nucleotide sequence ID" value="NZ_CABEIC010000002.1"/>
</dbReference>
<dbReference type="InterPro" id="IPR036271">
    <property type="entry name" value="Tet_transcr_reg_TetR-rel_C_sf"/>
</dbReference>
<dbReference type="GeneID" id="32687475"/>
<dbReference type="InterPro" id="IPR009057">
    <property type="entry name" value="Homeodomain-like_sf"/>
</dbReference>
<evidence type="ECO:0000256" key="2">
    <source>
        <dbReference type="ARBA" id="ARBA00023125"/>
    </source>
</evidence>
<feature type="domain" description="HTH tetR-type" evidence="5">
    <location>
        <begin position="8"/>
        <end position="68"/>
    </location>
</feature>
<reference evidence="6 7" key="1">
    <citation type="submission" date="2018-05" db="EMBL/GenBank/DDBJ databases">
        <title>Complete genome sequence of Gordonia terrae NRRL B-16283.</title>
        <authorList>
            <person name="Garlena R.A."/>
            <person name="Russell D.A."/>
            <person name="Hatfull G.F."/>
        </authorList>
    </citation>
    <scope>NUCLEOTIDE SEQUENCE [LARGE SCALE GENOMIC DNA]</scope>
    <source>
        <strain evidence="6 7">NRRL B-16283</strain>
    </source>
</reference>
<dbReference type="PANTHER" id="PTHR30055">
    <property type="entry name" value="HTH-TYPE TRANSCRIPTIONAL REGULATOR RUTR"/>
    <property type="match status" value="1"/>
</dbReference>
<evidence type="ECO:0000259" key="5">
    <source>
        <dbReference type="PROSITE" id="PS50977"/>
    </source>
</evidence>
<dbReference type="InterPro" id="IPR050109">
    <property type="entry name" value="HTH-type_TetR-like_transc_reg"/>
</dbReference>
<evidence type="ECO:0000313" key="6">
    <source>
        <dbReference type="EMBL" id="AWO83293.1"/>
    </source>
</evidence>
<feature type="DNA-binding region" description="H-T-H motif" evidence="4">
    <location>
        <begin position="31"/>
        <end position="50"/>
    </location>
</feature>
<dbReference type="KEGG" id="gta:BCM27_06840"/>
<dbReference type="InterPro" id="IPR001647">
    <property type="entry name" value="HTH_TetR"/>
</dbReference>
<dbReference type="GO" id="GO:0000976">
    <property type="term" value="F:transcription cis-regulatory region binding"/>
    <property type="evidence" value="ECO:0007669"/>
    <property type="project" value="TreeGrafter"/>
</dbReference>
<dbReference type="SUPFAM" id="SSF48498">
    <property type="entry name" value="Tetracyclin repressor-like, C-terminal domain"/>
    <property type="match status" value="1"/>
</dbReference>
<dbReference type="Proteomes" id="UP000247118">
    <property type="component" value="Chromosome"/>
</dbReference>
<keyword evidence="3" id="KW-0804">Transcription</keyword>
<sequence>MPNQGFATRRRAALFDALLELILREGFAHLSIGSIAAELRCSKSTLYTLAASKEQLVTATVTHFFRTATEQVEARVAASTGPRDRVVAYLVAVGEALAPASEAFMRDLDAFEPARALYERNTAAASSRVQALIADGVAAGEFRNVDAAFAADLASSMMSRIQRREVRAATGLDDAAAYRQLASILTAGIDAGASRGA</sequence>
<proteinExistence type="predicted"/>